<evidence type="ECO:0000256" key="14">
    <source>
        <dbReference type="SAM" id="Phobius"/>
    </source>
</evidence>
<dbReference type="Gene3D" id="3.30.565.10">
    <property type="entry name" value="Histidine kinase-like ATPase, C-terminal domain"/>
    <property type="match status" value="1"/>
</dbReference>
<comment type="subcellular location">
    <subcellularLocation>
        <location evidence="2">Cell membrane</location>
        <topology evidence="2">Multi-pass membrane protein</topology>
    </subcellularLocation>
</comment>
<dbReference type="InterPro" id="IPR003594">
    <property type="entry name" value="HATPase_dom"/>
</dbReference>
<dbReference type="FunFam" id="3.30.565.10:FF:000006">
    <property type="entry name" value="Sensor histidine kinase WalK"/>
    <property type="match status" value="1"/>
</dbReference>
<evidence type="ECO:0000259" key="16">
    <source>
        <dbReference type="PROSITE" id="PS50885"/>
    </source>
</evidence>
<feature type="domain" description="Histidine kinase" evidence="15">
    <location>
        <begin position="247"/>
        <end position="460"/>
    </location>
</feature>
<evidence type="ECO:0000256" key="11">
    <source>
        <dbReference type="ARBA" id="ARBA00022989"/>
    </source>
</evidence>
<feature type="transmembrane region" description="Helical" evidence="14">
    <location>
        <begin position="12"/>
        <end position="33"/>
    </location>
</feature>
<dbReference type="InterPro" id="IPR036890">
    <property type="entry name" value="HATPase_C_sf"/>
</dbReference>
<dbReference type="SUPFAM" id="SSF55874">
    <property type="entry name" value="ATPase domain of HSP90 chaperone/DNA topoisomerase II/histidine kinase"/>
    <property type="match status" value="1"/>
</dbReference>
<keyword evidence="11 14" id="KW-1133">Transmembrane helix</keyword>
<dbReference type="Pfam" id="PF00512">
    <property type="entry name" value="HisKA"/>
    <property type="match status" value="1"/>
</dbReference>
<dbReference type="InterPro" id="IPR003661">
    <property type="entry name" value="HisK_dim/P_dom"/>
</dbReference>
<keyword evidence="10" id="KW-0067">ATP-binding</keyword>
<keyword evidence="6" id="KW-0808">Transferase</keyword>
<gene>
    <name evidence="17" type="ORF">FZC75_12600</name>
</gene>
<sequence length="462" mass="52468">MKPLSIRNKIWLTIISVSVLTIILVVVVSYYLYQTLYIEKQTETLLKQGQVLEQSYYENNPENFSKELDWLDESSDTSVIFTDDPMLLASGAPFDSFAEENLITFSERQDLLKGKTLTFTKYHTGLDQEISAVVIPLSVEDRLEAVIFLYIPLTAIAEAFEPIRNFLIVGVFLVVILLIVVGTKMTNRIVQPIKQMERVAKDIAQGDFSKRLSIKGKDEIASLGRSINTMSSNLDEVDRNRREFLGNVSHELRTPISYLKGYREALEEGIIPIEKFAETVRKETDRMERLVHDLLDLAQLEGDSYPMNKEPVILAELVKEVLDRFRLKLNDKNLIAEVQLDEGVVVNGDYGRLDQVIDNLLSNAIKFSANNRTIRISVVEVKTMGILKIEDEGVGIPEEDVPYIFERFYRVEKARTRKSGGTGLGLSIVQQIINKHEGKIHIDSKRGKGTVVTVEIPLFHFN</sequence>
<dbReference type="RefSeq" id="WP_148979595.1">
    <property type="nucleotide sequence ID" value="NZ_JBNILM010000007.1"/>
</dbReference>
<dbReference type="SMART" id="SM00388">
    <property type="entry name" value="HisKA"/>
    <property type="match status" value="1"/>
</dbReference>
<evidence type="ECO:0000256" key="10">
    <source>
        <dbReference type="ARBA" id="ARBA00022840"/>
    </source>
</evidence>
<dbReference type="SUPFAM" id="SSF158472">
    <property type="entry name" value="HAMP domain-like"/>
    <property type="match status" value="1"/>
</dbReference>
<accession>A0A5D4TD31</accession>
<keyword evidence="8" id="KW-0547">Nucleotide-binding</keyword>
<dbReference type="PROSITE" id="PS50109">
    <property type="entry name" value="HIS_KIN"/>
    <property type="match status" value="1"/>
</dbReference>
<dbReference type="InterPro" id="IPR036097">
    <property type="entry name" value="HisK_dim/P_sf"/>
</dbReference>
<keyword evidence="4" id="KW-1003">Cell membrane</keyword>
<dbReference type="InterPro" id="IPR004358">
    <property type="entry name" value="Sig_transdc_His_kin-like_C"/>
</dbReference>
<dbReference type="CDD" id="cd00075">
    <property type="entry name" value="HATPase"/>
    <property type="match status" value="1"/>
</dbReference>
<evidence type="ECO:0000256" key="7">
    <source>
        <dbReference type="ARBA" id="ARBA00022692"/>
    </source>
</evidence>
<evidence type="ECO:0000256" key="9">
    <source>
        <dbReference type="ARBA" id="ARBA00022777"/>
    </source>
</evidence>
<protein>
    <recommendedName>
        <fullName evidence="3">histidine kinase</fullName>
        <ecNumber evidence="3">2.7.13.3</ecNumber>
    </recommendedName>
</protein>
<dbReference type="Pfam" id="PF02518">
    <property type="entry name" value="HATPase_c"/>
    <property type="match status" value="1"/>
</dbReference>
<dbReference type="GO" id="GO:0005886">
    <property type="term" value="C:plasma membrane"/>
    <property type="evidence" value="ECO:0007669"/>
    <property type="project" value="UniProtKB-SubCell"/>
</dbReference>
<dbReference type="Pfam" id="PF00672">
    <property type="entry name" value="HAMP"/>
    <property type="match status" value="1"/>
</dbReference>
<evidence type="ECO:0000256" key="2">
    <source>
        <dbReference type="ARBA" id="ARBA00004651"/>
    </source>
</evidence>
<evidence type="ECO:0000256" key="8">
    <source>
        <dbReference type="ARBA" id="ARBA00022741"/>
    </source>
</evidence>
<keyword evidence="7 14" id="KW-0812">Transmembrane</keyword>
<dbReference type="EC" id="2.7.13.3" evidence="3"/>
<dbReference type="Proteomes" id="UP000324517">
    <property type="component" value="Unassembled WGS sequence"/>
</dbReference>
<dbReference type="GO" id="GO:0005524">
    <property type="term" value="F:ATP binding"/>
    <property type="evidence" value="ECO:0007669"/>
    <property type="project" value="UniProtKB-KW"/>
</dbReference>
<evidence type="ECO:0000256" key="13">
    <source>
        <dbReference type="ARBA" id="ARBA00023136"/>
    </source>
</evidence>
<dbReference type="PANTHER" id="PTHR45528">
    <property type="entry name" value="SENSOR HISTIDINE KINASE CPXA"/>
    <property type="match status" value="1"/>
</dbReference>
<evidence type="ECO:0000313" key="18">
    <source>
        <dbReference type="Proteomes" id="UP000324517"/>
    </source>
</evidence>
<dbReference type="InterPro" id="IPR005467">
    <property type="entry name" value="His_kinase_dom"/>
</dbReference>
<dbReference type="InterPro" id="IPR003660">
    <property type="entry name" value="HAMP_dom"/>
</dbReference>
<dbReference type="SUPFAM" id="SSF47384">
    <property type="entry name" value="Homodimeric domain of signal transducing histidine kinase"/>
    <property type="match status" value="1"/>
</dbReference>
<dbReference type="EMBL" id="VTET01000005">
    <property type="protein sequence ID" value="TYS71984.1"/>
    <property type="molecule type" value="Genomic_DNA"/>
</dbReference>
<keyword evidence="5" id="KW-0597">Phosphoprotein</keyword>
<evidence type="ECO:0000256" key="6">
    <source>
        <dbReference type="ARBA" id="ARBA00022679"/>
    </source>
</evidence>
<dbReference type="InterPro" id="IPR050398">
    <property type="entry name" value="HssS/ArlS-like"/>
</dbReference>
<dbReference type="FunFam" id="1.10.287.130:FF:000001">
    <property type="entry name" value="Two-component sensor histidine kinase"/>
    <property type="match status" value="1"/>
</dbReference>
<dbReference type="CDD" id="cd00082">
    <property type="entry name" value="HisKA"/>
    <property type="match status" value="1"/>
</dbReference>
<dbReference type="Gene3D" id="6.10.340.10">
    <property type="match status" value="1"/>
</dbReference>
<evidence type="ECO:0000256" key="5">
    <source>
        <dbReference type="ARBA" id="ARBA00022553"/>
    </source>
</evidence>
<evidence type="ECO:0000256" key="1">
    <source>
        <dbReference type="ARBA" id="ARBA00000085"/>
    </source>
</evidence>
<dbReference type="PRINTS" id="PR00344">
    <property type="entry name" value="BCTRLSENSOR"/>
</dbReference>
<dbReference type="Gene3D" id="1.10.287.130">
    <property type="match status" value="1"/>
</dbReference>
<dbReference type="OrthoDB" id="9813151at2"/>
<keyword evidence="12" id="KW-0902">Two-component regulatory system</keyword>
<dbReference type="PANTHER" id="PTHR45528:SF1">
    <property type="entry name" value="SENSOR HISTIDINE KINASE CPXA"/>
    <property type="match status" value="1"/>
</dbReference>
<organism evidence="17 18">
    <name type="scientific">Sutcliffiella horikoshii</name>
    <dbReference type="NCBI Taxonomy" id="79883"/>
    <lineage>
        <taxon>Bacteria</taxon>
        <taxon>Bacillati</taxon>
        <taxon>Bacillota</taxon>
        <taxon>Bacilli</taxon>
        <taxon>Bacillales</taxon>
        <taxon>Bacillaceae</taxon>
        <taxon>Sutcliffiella</taxon>
    </lineage>
</organism>
<evidence type="ECO:0000256" key="4">
    <source>
        <dbReference type="ARBA" id="ARBA00022475"/>
    </source>
</evidence>
<dbReference type="SMART" id="SM00304">
    <property type="entry name" value="HAMP"/>
    <property type="match status" value="1"/>
</dbReference>
<dbReference type="PROSITE" id="PS50885">
    <property type="entry name" value="HAMP"/>
    <property type="match status" value="1"/>
</dbReference>
<comment type="caution">
    <text evidence="17">The sequence shown here is derived from an EMBL/GenBank/DDBJ whole genome shotgun (WGS) entry which is preliminary data.</text>
</comment>
<evidence type="ECO:0000256" key="3">
    <source>
        <dbReference type="ARBA" id="ARBA00012438"/>
    </source>
</evidence>
<proteinExistence type="predicted"/>
<feature type="domain" description="HAMP" evidence="16">
    <location>
        <begin position="187"/>
        <end position="239"/>
    </location>
</feature>
<evidence type="ECO:0000259" key="15">
    <source>
        <dbReference type="PROSITE" id="PS50109"/>
    </source>
</evidence>
<evidence type="ECO:0000256" key="12">
    <source>
        <dbReference type="ARBA" id="ARBA00023012"/>
    </source>
</evidence>
<dbReference type="SMART" id="SM00387">
    <property type="entry name" value="HATPase_c"/>
    <property type="match status" value="1"/>
</dbReference>
<dbReference type="AlphaFoldDB" id="A0A5D4TD31"/>
<feature type="transmembrane region" description="Helical" evidence="14">
    <location>
        <begin position="166"/>
        <end position="186"/>
    </location>
</feature>
<dbReference type="GO" id="GO:0000155">
    <property type="term" value="F:phosphorelay sensor kinase activity"/>
    <property type="evidence" value="ECO:0007669"/>
    <property type="project" value="InterPro"/>
</dbReference>
<reference evidence="17 18" key="1">
    <citation type="submission" date="2019-08" db="EMBL/GenBank/DDBJ databases">
        <title>Bacillus genomes from the desert of Cuatro Cienegas, Coahuila.</title>
        <authorList>
            <person name="Olmedo-Alvarez G."/>
        </authorList>
    </citation>
    <scope>NUCLEOTIDE SEQUENCE [LARGE SCALE GENOMIC DNA]</scope>
    <source>
        <strain evidence="17 18">CH98b_3T</strain>
    </source>
</reference>
<evidence type="ECO:0000313" key="17">
    <source>
        <dbReference type="EMBL" id="TYS71984.1"/>
    </source>
</evidence>
<keyword evidence="9 17" id="KW-0418">Kinase</keyword>
<dbReference type="CDD" id="cd06225">
    <property type="entry name" value="HAMP"/>
    <property type="match status" value="1"/>
</dbReference>
<keyword evidence="13 14" id="KW-0472">Membrane</keyword>
<name>A0A5D4TD31_9BACI</name>
<comment type="catalytic activity">
    <reaction evidence="1">
        <text>ATP + protein L-histidine = ADP + protein N-phospho-L-histidine.</text>
        <dbReference type="EC" id="2.7.13.3"/>
    </reaction>
</comment>